<dbReference type="STRING" id="3827.A0A3Q7Y727"/>
<feature type="compositionally biased region" description="Polar residues" evidence="1">
    <location>
        <begin position="210"/>
        <end position="233"/>
    </location>
</feature>
<dbReference type="InterPro" id="IPR008700">
    <property type="entry name" value="TypeIII_avirulence_cleave"/>
</dbReference>
<feature type="compositionally biased region" description="Polar residues" evidence="1">
    <location>
        <begin position="129"/>
        <end position="142"/>
    </location>
</feature>
<evidence type="ECO:0000313" key="3">
    <source>
        <dbReference type="Proteomes" id="UP000087171"/>
    </source>
</evidence>
<sequence length="233" mass="26244">MAHSHVPKFGNWEADNIPYSACFENARREKAGIMMNPTDPMKNPKAFNKVTKNVNTDEVKYSDTYSDKPSSMEKGSHEVVKNNSRRHLHRRRRGSKGSFTSEFGSEKGDMDHFVVKKVPQSDHKRSVSKGVSSNIGSFSSTSHSRHNKSGSHSFNEHREHRETAIPEFGKWDVKDPNSGEGYTVIFSKIKEERKIMSSNISGIRTPPPLNNCSNTKNQYGGSSFSLSKVNDTY</sequence>
<name>A0A3Q7Y727_CICAR</name>
<dbReference type="InterPro" id="IPR040387">
    <property type="entry name" value="RIN4/NOI4"/>
</dbReference>
<accession>A0A3Q7Y727</accession>
<dbReference type="PANTHER" id="PTHR33159:SF97">
    <property type="entry name" value="RPM1-INTERACTING PROTEIN 4 (RIN4) FAMILY PROTEIN"/>
    <property type="match status" value="1"/>
</dbReference>
<dbReference type="RefSeq" id="XP_027186642.1">
    <property type="nucleotide sequence ID" value="XM_027330841.1"/>
</dbReference>
<dbReference type="PANTHER" id="PTHR33159">
    <property type="entry name" value="RPM1-INTERACTING PROTEIN 4 (RIN4) FAMILY PROTEIN"/>
    <property type="match status" value="1"/>
</dbReference>
<evidence type="ECO:0000256" key="1">
    <source>
        <dbReference type="SAM" id="MobiDB-lite"/>
    </source>
</evidence>
<gene>
    <name evidence="4" type="primary">LOC101488549</name>
</gene>
<dbReference type="PaxDb" id="3827-XP_004486202.1"/>
<dbReference type="OrthoDB" id="765662at2759"/>
<evidence type="ECO:0000313" key="4">
    <source>
        <dbReference type="RefSeq" id="XP_027186642.1"/>
    </source>
</evidence>
<protein>
    <submittedName>
        <fullName evidence="4">RPM1-interacting protein 4-like</fullName>
    </submittedName>
</protein>
<feature type="domain" description="RIN4 pathogenic type III effector avirulence factor Avr cleavage site" evidence="2">
    <location>
        <begin position="3"/>
        <end position="30"/>
    </location>
</feature>
<feature type="domain" description="RIN4 pathogenic type III effector avirulence factor Avr cleavage site" evidence="2">
    <location>
        <begin position="161"/>
        <end position="194"/>
    </location>
</feature>
<feature type="compositionally biased region" description="Basic and acidic residues" evidence="1">
    <location>
        <begin position="70"/>
        <end position="80"/>
    </location>
</feature>
<feature type="region of interest" description="Disordered" evidence="1">
    <location>
        <begin position="118"/>
        <end position="160"/>
    </location>
</feature>
<feature type="region of interest" description="Disordered" evidence="1">
    <location>
        <begin position="200"/>
        <end position="233"/>
    </location>
</feature>
<feature type="compositionally biased region" description="Basic residues" evidence="1">
    <location>
        <begin position="83"/>
        <end position="95"/>
    </location>
</feature>
<feature type="region of interest" description="Disordered" evidence="1">
    <location>
        <begin position="61"/>
        <end position="106"/>
    </location>
</feature>
<dbReference type="AlphaFoldDB" id="A0A3Q7Y727"/>
<reference evidence="3" key="1">
    <citation type="journal article" date="2013" name="Nat. Biotechnol.">
        <title>Draft genome sequence of chickpea (Cicer arietinum) provides a resource for trait improvement.</title>
        <authorList>
            <person name="Varshney R.K."/>
            <person name="Song C."/>
            <person name="Saxena R.K."/>
            <person name="Azam S."/>
            <person name="Yu S."/>
            <person name="Sharpe A.G."/>
            <person name="Cannon S."/>
            <person name="Baek J."/>
            <person name="Rosen B.D."/>
            <person name="Tar'an B."/>
            <person name="Millan T."/>
            <person name="Zhang X."/>
            <person name="Ramsay L.D."/>
            <person name="Iwata A."/>
            <person name="Wang Y."/>
            <person name="Nelson W."/>
            <person name="Farmer A.D."/>
            <person name="Gaur P.M."/>
            <person name="Soderlund C."/>
            <person name="Penmetsa R.V."/>
            <person name="Xu C."/>
            <person name="Bharti A.K."/>
            <person name="He W."/>
            <person name="Winter P."/>
            <person name="Zhao S."/>
            <person name="Hane J.K."/>
            <person name="Carrasquilla-Garcia N."/>
            <person name="Condie J.A."/>
            <person name="Upadhyaya H.D."/>
            <person name="Luo M.C."/>
            <person name="Thudi M."/>
            <person name="Gowda C.L."/>
            <person name="Singh N.P."/>
            <person name="Lichtenzveig J."/>
            <person name="Gali K.K."/>
            <person name="Rubio J."/>
            <person name="Nadarajan N."/>
            <person name="Dolezel J."/>
            <person name="Bansal K.C."/>
            <person name="Xu X."/>
            <person name="Edwards D."/>
            <person name="Zhang G."/>
            <person name="Kahl G."/>
            <person name="Gil J."/>
            <person name="Singh K.B."/>
            <person name="Datta S.K."/>
            <person name="Jackson S.A."/>
            <person name="Wang J."/>
            <person name="Cook D.R."/>
        </authorList>
    </citation>
    <scope>NUCLEOTIDE SEQUENCE [LARGE SCALE GENOMIC DNA]</scope>
    <source>
        <strain evidence="3">cv. CDC Frontier</strain>
    </source>
</reference>
<dbReference type="GO" id="GO:0005886">
    <property type="term" value="C:plasma membrane"/>
    <property type="evidence" value="ECO:0007669"/>
    <property type="project" value="TreeGrafter"/>
</dbReference>
<keyword evidence="3" id="KW-1185">Reference proteome</keyword>
<dbReference type="Pfam" id="PF05627">
    <property type="entry name" value="AvrRpt-cleavage"/>
    <property type="match status" value="2"/>
</dbReference>
<dbReference type="Proteomes" id="UP000087171">
    <property type="component" value="Chromosome Ca1"/>
</dbReference>
<evidence type="ECO:0000259" key="2">
    <source>
        <dbReference type="Pfam" id="PF05627"/>
    </source>
</evidence>
<proteinExistence type="predicted"/>
<organism evidence="3 4">
    <name type="scientific">Cicer arietinum</name>
    <name type="common">Chickpea</name>
    <name type="synonym">Garbanzo</name>
    <dbReference type="NCBI Taxonomy" id="3827"/>
    <lineage>
        <taxon>Eukaryota</taxon>
        <taxon>Viridiplantae</taxon>
        <taxon>Streptophyta</taxon>
        <taxon>Embryophyta</taxon>
        <taxon>Tracheophyta</taxon>
        <taxon>Spermatophyta</taxon>
        <taxon>Magnoliopsida</taxon>
        <taxon>eudicotyledons</taxon>
        <taxon>Gunneridae</taxon>
        <taxon>Pentapetalae</taxon>
        <taxon>rosids</taxon>
        <taxon>fabids</taxon>
        <taxon>Fabales</taxon>
        <taxon>Fabaceae</taxon>
        <taxon>Papilionoideae</taxon>
        <taxon>50 kb inversion clade</taxon>
        <taxon>NPAAA clade</taxon>
        <taxon>Hologalegina</taxon>
        <taxon>IRL clade</taxon>
        <taxon>Cicereae</taxon>
        <taxon>Cicer</taxon>
    </lineage>
</organism>
<reference evidence="4" key="2">
    <citation type="submission" date="2025-08" db="UniProtKB">
        <authorList>
            <consortium name="RefSeq"/>
        </authorList>
    </citation>
    <scope>IDENTIFICATION</scope>
    <source>
        <tissue evidence="4">Etiolated seedlings</tissue>
    </source>
</reference>
<dbReference type="KEGG" id="cam:101488549"/>